<dbReference type="AlphaFoldDB" id="A0AAQ3JX89"/>
<evidence type="ECO:0000256" key="6">
    <source>
        <dbReference type="SAM" id="Coils"/>
    </source>
</evidence>
<evidence type="ECO:0000259" key="8">
    <source>
        <dbReference type="PROSITE" id="PS51294"/>
    </source>
</evidence>
<dbReference type="InterPro" id="IPR044787">
    <property type="entry name" value="HHO5-like"/>
</dbReference>
<evidence type="ECO:0000256" key="3">
    <source>
        <dbReference type="ARBA" id="ARBA00023125"/>
    </source>
</evidence>
<dbReference type="InterPro" id="IPR009057">
    <property type="entry name" value="Homeodomain-like_sf"/>
</dbReference>
<organism evidence="9 10">
    <name type="scientific">Canna indica</name>
    <name type="common">Indian-shot</name>
    <dbReference type="NCBI Taxonomy" id="4628"/>
    <lineage>
        <taxon>Eukaryota</taxon>
        <taxon>Viridiplantae</taxon>
        <taxon>Streptophyta</taxon>
        <taxon>Embryophyta</taxon>
        <taxon>Tracheophyta</taxon>
        <taxon>Spermatophyta</taxon>
        <taxon>Magnoliopsida</taxon>
        <taxon>Liliopsida</taxon>
        <taxon>Zingiberales</taxon>
        <taxon>Cannaceae</taxon>
        <taxon>Canna</taxon>
    </lineage>
</organism>
<feature type="coiled-coil region" evidence="6">
    <location>
        <begin position="1"/>
        <end position="31"/>
    </location>
</feature>
<dbReference type="InterPro" id="IPR006447">
    <property type="entry name" value="Myb_dom_plants"/>
</dbReference>
<feature type="compositionally biased region" description="Low complexity" evidence="7">
    <location>
        <begin position="292"/>
        <end position="313"/>
    </location>
</feature>
<feature type="region of interest" description="Disordered" evidence="7">
    <location>
        <begin position="283"/>
        <end position="340"/>
    </location>
</feature>
<keyword evidence="2" id="KW-0805">Transcription regulation</keyword>
<evidence type="ECO:0000256" key="5">
    <source>
        <dbReference type="ARBA" id="ARBA00023242"/>
    </source>
</evidence>
<dbReference type="InterPro" id="IPR017930">
    <property type="entry name" value="Myb_dom"/>
</dbReference>
<evidence type="ECO:0000256" key="4">
    <source>
        <dbReference type="ARBA" id="ARBA00023163"/>
    </source>
</evidence>
<dbReference type="Gene3D" id="1.10.10.60">
    <property type="entry name" value="Homeodomain-like"/>
    <property type="match status" value="1"/>
</dbReference>
<dbReference type="SUPFAM" id="SSF46689">
    <property type="entry name" value="Homeodomain-like"/>
    <property type="match status" value="1"/>
</dbReference>
<dbReference type="PROSITE" id="PS51294">
    <property type="entry name" value="HTH_MYB"/>
    <property type="match status" value="1"/>
</dbReference>
<feature type="compositionally biased region" description="Basic and acidic residues" evidence="7">
    <location>
        <begin position="330"/>
        <end position="340"/>
    </location>
</feature>
<dbReference type="Proteomes" id="UP001327560">
    <property type="component" value="Chromosome 2"/>
</dbReference>
<dbReference type="Pfam" id="PF26575">
    <property type="entry name" value="HHO5_N"/>
    <property type="match status" value="1"/>
</dbReference>
<feature type="domain" description="HTH myb-type" evidence="8">
    <location>
        <begin position="207"/>
        <end position="267"/>
    </location>
</feature>
<reference evidence="9 10" key="1">
    <citation type="submission" date="2023-10" db="EMBL/GenBank/DDBJ databases">
        <title>Chromosome-scale genome assembly provides insights into flower coloration mechanisms of Canna indica.</title>
        <authorList>
            <person name="Li C."/>
        </authorList>
    </citation>
    <scope>NUCLEOTIDE SEQUENCE [LARGE SCALE GENOMIC DNA]</scope>
    <source>
        <tissue evidence="9">Flower</tissue>
    </source>
</reference>
<dbReference type="InterPro" id="IPR058673">
    <property type="entry name" value="HHO5-like_N"/>
</dbReference>
<dbReference type="PANTHER" id="PTHR31003:SF3">
    <property type="entry name" value="HOMEODOMAIN-LIKE SUPERFAMILY PROTEIN-RELATED"/>
    <property type="match status" value="1"/>
</dbReference>
<dbReference type="InterPro" id="IPR001005">
    <property type="entry name" value="SANT/Myb"/>
</dbReference>
<evidence type="ECO:0000256" key="1">
    <source>
        <dbReference type="ARBA" id="ARBA00004123"/>
    </source>
</evidence>
<comment type="subcellular location">
    <subcellularLocation>
        <location evidence="1">Nucleus</location>
    </subcellularLocation>
</comment>
<accession>A0AAQ3JX89</accession>
<dbReference type="PANTHER" id="PTHR31003">
    <property type="entry name" value="MYB FAMILY TRANSCRIPTION FACTOR"/>
    <property type="match status" value="1"/>
</dbReference>
<keyword evidence="3" id="KW-0238">DNA-binding</keyword>
<keyword evidence="5" id="KW-0539">Nucleus</keyword>
<evidence type="ECO:0000256" key="7">
    <source>
        <dbReference type="SAM" id="MobiDB-lite"/>
    </source>
</evidence>
<dbReference type="GO" id="GO:0003700">
    <property type="term" value="F:DNA-binding transcription factor activity"/>
    <property type="evidence" value="ECO:0007669"/>
    <property type="project" value="InterPro"/>
</dbReference>
<evidence type="ECO:0000256" key="2">
    <source>
        <dbReference type="ARBA" id="ARBA00023015"/>
    </source>
</evidence>
<proteinExistence type="predicted"/>
<keyword evidence="4" id="KW-0804">Transcription</keyword>
<keyword evidence="10" id="KW-1185">Reference proteome</keyword>
<keyword evidence="6" id="KW-0175">Coiled coil</keyword>
<dbReference type="GO" id="GO:0003677">
    <property type="term" value="F:DNA binding"/>
    <property type="evidence" value="ECO:0007669"/>
    <property type="project" value="UniProtKB-KW"/>
</dbReference>
<gene>
    <name evidence="9" type="ORF">Cni_G05771</name>
</gene>
<protein>
    <submittedName>
        <fullName evidence="9">Myb family transcription factor EFM</fullName>
    </submittedName>
</protein>
<dbReference type="NCBIfam" id="TIGR01557">
    <property type="entry name" value="myb_SHAQKYF"/>
    <property type="match status" value="1"/>
</dbReference>
<dbReference type="Pfam" id="PF00249">
    <property type="entry name" value="Myb_DNA-binding"/>
    <property type="match status" value="1"/>
</dbReference>
<dbReference type="FunFam" id="1.10.10.60:FF:000002">
    <property type="entry name" value="Myb family transcription factor"/>
    <property type="match status" value="1"/>
</dbReference>
<evidence type="ECO:0000313" key="9">
    <source>
        <dbReference type="EMBL" id="WOK97063.1"/>
    </source>
</evidence>
<dbReference type="EMBL" id="CP136891">
    <property type="protein sequence ID" value="WOK97063.1"/>
    <property type="molecule type" value="Genomic_DNA"/>
</dbReference>
<sequence length="340" mass="37833">MENEDWKVAKLEESVRSLEEEKRKVEAFKRELPLCMHLLTDVIEALKRDLDQCRGQRCARSFGNFMSIKSELEEPGRVMAGKDSEDKMNWMCSAQLWRDNTGRSNCEETKNGKKIVEERDRELECLPTKESSYLESKSLTGNGAFVPFKSLPALREISKERKPAIPLSTLLLPVHPVNNEGYPAGMAPDPAPTIAVDHLSSQVQQQLPRKVRRCWSPDLHRHFLSALEQLGGAEVATPKQIRELMKVDGLTNDEVKSHLQKYRLHARGKSRHSDGMNRTLSVAGSATAPEEQQSTSSLQSGSQSGSPQSPLLLAWSTPAASASAGDSCEEDGKSESHGWK</sequence>
<name>A0AAQ3JX89_9LILI</name>
<evidence type="ECO:0000313" key="10">
    <source>
        <dbReference type="Proteomes" id="UP001327560"/>
    </source>
</evidence>
<dbReference type="GO" id="GO:0005634">
    <property type="term" value="C:nucleus"/>
    <property type="evidence" value="ECO:0007669"/>
    <property type="project" value="UniProtKB-SubCell"/>
</dbReference>